<dbReference type="PANTHER" id="PTHR47327">
    <property type="entry name" value="FI18240P1-RELATED"/>
    <property type="match status" value="1"/>
</dbReference>
<dbReference type="PROSITE" id="PS51034">
    <property type="entry name" value="ZP_2"/>
    <property type="match status" value="1"/>
</dbReference>
<dbReference type="PANTHER" id="PTHR47327:SF4">
    <property type="entry name" value="APPLE DOMAIN-CONTAINING PROTEIN-RELATED"/>
    <property type="match status" value="1"/>
</dbReference>
<feature type="transmembrane region" description="Helical" evidence="7">
    <location>
        <begin position="939"/>
        <end position="955"/>
    </location>
</feature>
<proteinExistence type="predicted"/>
<organism evidence="11 12">
    <name type="scientific">Steinernema hermaphroditum</name>
    <dbReference type="NCBI Taxonomy" id="289476"/>
    <lineage>
        <taxon>Eukaryota</taxon>
        <taxon>Metazoa</taxon>
        <taxon>Ecdysozoa</taxon>
        <taxon>Nematoda</taxon>
        <taxon>Chromadorea</taxon>
        <taxon>Rhabditida</taxon>
        <taxon>Tylenchina</taxon>
        <taxon>Panagrolaimomorpha</taxon>
        <taxon>Strongyloidoidea</taxon>
        <taxon>Steinernematidae</taxon>
        <taxon>Steinernema</taxon>
    </lineage>
</organism>
<feature type="domain" description="Apple" evidence="9">
    <location>
        <begin position="1043"/>
        <end position="1117"/>
    </location>
</feature>
<gene>
    <name evidence="11" type="ORF">QR680_009048</name>
</gene>
<dbReference type="CDD" id="cd01099">
    <property type="entry name" value="PAN_AP_HGF"/>
    <property type="match status" value="4"/>
</dbReference>
<dbReference type="InterPro" id="IPR008962">
    <property type="entry name" value="PapD-like_sf"/>
</dbReference>
<dbReference type="InterPro" id="IPR000535">
    <property type="entry name" value="MSP_dom"/>
</dbReference>
<dbReference type="InterPro" id="IPR001507">
    <property type="entry name" value="ZP_dom"/>
</dbReference>
<dbReference type="Gene3D" id="3.50.4.10">
    <property type="entry name" value="Hepatocyte Growth Factor"/>
    <property type="match status" value="4"/>
</dbReference>
<dbReference type="InterPro" id="IPR042235">
    <property type="entry name" value="ZP-C_dom"/>
</dbReference>
<dbReference type="Pfam" id="PF00100">
    <property type="entry name" value="Zona_pellucida"/>
    <property type="match status" value="1"/>
</dbReference>
<dbReference type="PROSITE" id="PS50202">
    <property type="entry name" value="MSP"/>
    <property type="match status" value="1"/>
</dbReference>
<dbReference type="SMART" id="SM00241">
    <property type="entry name" value="ZP"/>
    <property type="match status" value="1"/>
</dbReference>
<feature type="domain" description="Apple" evidence="9">
    <location>
        <begin position="1500"/>
        <end position="1578"/>
    </location>
</feature>
<keyword evidence="12" id="KW-1185">Reference proteome</keyword>
<dbReference type="SUPFAM" id="SSF49354">
    <property type="entry name" value="PapD-like"/>
    <property type="match status" value="1"/>
</dbReference>
<feature type="region of interest" description="Disordered" evidence="6">
    <location>
        <begin position="1590"/>
        <end position="1676"/>
    </location>
</feature>
<dbReference type="Pfam" id="PF04114">
    <property type="entry name" value="Gaa1"/>
    <property type="match status" value="1"/>
</dbReference>
<feature type="domain" description="Apple" evidence="9">
    <location>
        <begin position="1124"/>
        <end position="1210"/>
    </location>
</feature>
<reference evidence="11" key="1">
    <citation type="submission" date="2023-06" db="EMBL/GenBank/DDBJ databases">
        <title>Genomic analysis of the entomopathogenic nematode Steinernema hermaphroditum.</title>
        <authorList>
            <person name="Schwarz E.M."/>
            <person name="Heppert J.K."/>
            <person name="Baniya A."/>
            <person name="Schwartz H.T."/>
            <person name="Tan C.-H."/>
            <person name="Antoshechkin I."/>
            <person name="Sternberg P.W."/>
            <person name="Goodrich-Blair H."/>
            <person name="Dillman A.R."/>
        </authorList>
    </citation>
    <scope>NUCLEOTIDE SEQUENCE</scope>
    <source>
        <strain evidence="11">PS9179</strain>
        <tissue evidence="11">Whole animal</tissue>
    </source>
</reference>
<feature type="transmembrane region" description="Helical" evidence="7">
    <location>
        <begin position="230"/>
        <end position="253"/>
    </location>
</feature>
<sequence>MSKPAQVLVIDPPNEMVFKGPFTDVVTSYLHLTNPTEKAVCFKVKTTAPKQYCVRPNSGVINAGEKSVISVMLQPVEAESTLLDTERAKHKFMVQSANAPGVDVDLDSFWKLVSPVELMDSKLRVVFQPASGSVTSATAVVNATQNESLANQGSMETPKSTKSVSTPQSSLVTLKSDVYESTPKETEVRKRTVQDTDWGAIEKENKELRNRLIALESARSSLPRKEEQGLSMFLVACVALTALLIGLIIGMLLKPRRARLNVGTEMMRHNQNTNCCGRKWCVRDACGLVCAVLTWLLMFYGEFSVSTVMLGSISEYPIHQGLNFIIFQFLLVLAFSSHVKTMLTDPGAVPRGTATDDYVVRIQMEHRPGEVLTKCSKCDCIKPERAHHCSVCERCIRRMDHHCPWVNNCVGEGNQKYFVLFTFYIALLSIHAVYWAIWQFMLCVSDEWHSCPTFSPPVTTIVLVFLIFEGVLFSIFTMVMFGTQISSICSDQTGIESLKREREDLQTDKWKNMQVVFGGPWRLMHSLSHGDGRVPRVVKRLLLKIKPISALAVIATVIFIHQATTNSDFCSLPMKISENAFLAGYVAETFDDTSSLKNHQRELYARRNGNLYSYIAGELKKSGIDVYKQEYRTSLKQYEQFSGKTVYGIVPSFRSPSVESMIVAVKVDSDAYESVAVALALASYCREQVYWARNIIFLFVDNEIAMEAWLSAYHGMQHPYIEFKSIEKHAGFIIGGVVIDFRGFSKQGHLNIQFNMMNGRLPNLDLLNVVQRLSQKHDLILTVYNRTSAFDLFETAVIGVLSQAFDELQGIHSVFGDYGIQVLGIETRGPRNNDNQLYNLLTLTRLNEGVLRALNNVLEKLHQSYFMYVLLGPDRFLSIAYFMIPIATMFVPLLLLAIQSWLQLKTFSIPSVFLIAHMVGFGLAVGAAPLFSRTYSSEILLYIAVVLLPPLALIFKSTDDEIRTLRFVLYLEGALVGSSLSLLNFGMGFIISAGIALSNLMVTYVTRYVVCFGSVAAMFRAAICCLLLLSTGTLAAIGSVPSCDAESTPVFLLQHNSTSGSTLRTVHVPHLGECSEHCSKASDCVGVDFAGQECRVLGASDSAFAASDESMTLTKTCVKSERVCSSAFHFDAYEQKILVGFAREVVSADSIEVCLAACLNAFDTHGFECESVMYYPVDRECILNTEDRLDRPDLFIDEHQDQVIYLDNNCAGSQCYAPYVTQYIAVEGRKLNDVVGIDLDVDLESCESMCTQRLSFGRSDFNCKAFVYDNSTNKCTLLDERSKPLGRADLTEASETTYFEKKCFASPRTCRNVPSFTRVPQMILVGFAAFVMENVPSVTMCLDQCTNPPPETGENFQCKSVMYYYNEQECILNAETRFSKPDLFIPEGTDFLVDYFDITCHLDKEMCPKGTELRSVRTLNAELPEGEGNLHVIEGSGENVGQCLAKCFVSAPEKCRSFNFDKKTSRCNLLYLDGKTTVRPQAKTGVDLYDLHCLAVPSDCSLNQDGALYSRYLHTKQAGLPLEELKLVSLNTCLDTCATKERCEGVNYNRRSGVCSLFEQIDENSEPNEHVDFYKNLCVVKEVDTGASSAANVPVDQAQKKKDSGAEERHPSVGGSKVVKPVVKAKADTRHHPQSSKSEEYKGGEGAVEASSAAPEPERVEPKPVEPTGGSVSGASLSVVDQGAPAAPVLVEKSAVQTICNYEGIKVQVKNPEAFTGVMFVKNKYDSCRVEVSNSDSATLVLGLPANFGMKPIVLGGAAPEAAEVQKPEKPAEELRRRRETERDCGLQDMDNGVYKSTVVIQTNNLGIPGLVTSMDQIYEVACDYSSMLGGKITVDGNVTVTGPEASLIQPRGKIELGNPVLMQMNSGSGEHAPVLQAKLGDILELRWEIMAMDEELDFFVKDCFAEPGASGRDDERLQLIEAGCPTPAVAQKLIPGPIEVQSSAVKVAHLQAFRFDSSSTVRVTCHLEICKGECQAATCEHLQSEQKTSWGRKKREDNFVTQYETKRYKVPRFAQATTSLVIVEPLQAVAEPVALSRASTLDLLQEHPLTEVVAERTGLMCMQKLTIGVVFGLLFVVTVIQLLVVAQYVFQRLFRAKKTFPY</sequence>
<evidence type="ECO:0008006" key="13">
    <source>
        <dbReference type="Google" id="ProtNLM"/>
    </source>
</evidence>
<evidence type="ECO:0000313" key="11">
    <source>
        <dbReference type="EMBL" id="KAK0425128.1"/>
    </source>
</evidence>
<dbReference type="Pfam" id="PF00635">
    <property type="entry name" value="Motile_Sperm"/>
    <property type="match status" value="1"/>
</dbReference>
<dbReference type="InterPro" id="IPR013783">
    <property type="entry name" value="Ig-like_fold"/>
</dbReference>
<feature type="compositionally biased region" description="Basic and acidic residues" evidence="6">
    <location>
        <begin position="1598"/>
        <end position="1611"/>
    </location>
</feature>
<feature type="compositionally biased region" description="Basic and acidic residues" evidence="6">
    <location>
        <begin position="1764"/>
        <end position="1783"/>
    </location>
</feature>
<dbReference type="Proteomes" id="UP001175271">
    <property type="component" value="Unassembled WGS sequence"/>
</dbReference>
<evidence type="ECO:0000256" key="3">
    <source>
        <dbReference type="ARBA" id="ARBA00022989"/>
    </source>
</evidence>
<keyword evidence="2 7" id="KW-0812">Transmembrane</keyword>
<feature type="domain" description="Apple" evidence="9">
    <location>
        <begin position="1215"/>
        <end position="1303"/>
    </location>
</feature>
<dbReference type="FunFam" id="3.50.4.10:FF:000014">
    <property type="entry name" value="NOmpA Homolog (Drosophila nompA: no mechanoreceptor potential A)"/>
    <property type="match status" value="2"/>
</dbReference>
<feature type="transmembrane region" description="Helical" evidence="7">
    <location>
        <begin position="876"/>
        <end position="897"/>
    </location>
</feature>
<evidence type="ECO:0000256" key="7">
    <source>
        <dbReference type="SAM" id="Phobius"/>
    </source>
</evidence>
<dbReference type="InterPro" id="IPR055355">
    <property type="entry name" value="ZP-C"/>
</dbReference>
<feature type="transmembrane region" description="Helical" evidence="7">
    <location>
        <begin position="1017"/>
        <end position="1037"/>
    </location>
</feature>
<dbReference type="InterPro" id="IPR052774">
    <property type="entry name" value="Celegans_DevNeuronal_Protein"/>
</dbReference>
<evidence type="ECO:0000256" key="1">
    <source>
        <dbReference type="ARBA" id="ARBA00004141"/>
    </source>
</evidence>
<dbReference type="GO" id="GO:0016409">
    <property type="term" value="F:palmitoyltransferase activity"/>
    <property type="evidence" value="ECO:0007669"/>
    <property type="project" value="InterPro"/>
</dbReference>
<feature type="transmembrane region" description="Helical" evidence="7">
    <location>
        <begin position="909"/>
        <end position="927"/>
    </location>
</feature>
<feature type="transmembrane region" description="Helical" evidence="7">
    <location>
        <begin position="458"/>
        <end position="481"/>
    </location>
</feature>
<dbReference type="InterPro" id="IPR003609">
    <property type="entry name" value="Pan_app"/>
</dbReference>
<keyword evidence="3 7" id="KW-1133">Transmembrane helix</keyword>
<dbReference type="InterPro" id="IPR007246">
    <property type="entry name" value="Gaa1"/>
</dbReference>
<evidence type="ECO:0000259" key="10">
    <source>
        <dbReference type="PROSITE" id="PS51034"/>
    </source>
</evidence>
<dbReference type="Gene3D" id="2.60.40.4100">
    <property type="entry name" value="Zona pellucida, ZP-C domain"/>
    <property type="match status" value="1"/>
</dbReference>
<dbReference type="Pfam" id="PF00024">
    <property type="entry name" value="PAN_1"/>
    <property type="match status" value="5"/>
</dbReference>
<name>A0AA39IL65_9BILA</name>
<dbReference type="GO" id="GO:0009653">
    <property type="term" value="P:anatomical structure morphogenesis"/>
    <property type="evidence" value="ECO:0007669"/>
    <property type="project" value="TreeGrafter"/>
</dbReference>
<evidence type="ECO:0000256" key="2">
    <source>
        <dbReference type="ARBA" id="ARBA00022692"/>
    </source>
</evidence>
<evidence type="ECO:0000259" key="9">
    <source>
        <dbReference type="PROSITE" id="PS50948"/>
    </source>
</evidence>
<feature type="region of interest" description="Disordered" evidence="6">
    <location>
        <begin position="148"/>
        <end position="169"/>
    </location>
</feature>
<comment type="subcellular location">
    <subcellularLocation>
        <location evidence="1">Membrane</location>
        <topology evidence="1">Multi-pass membrane protein</topology>
    </subcellularLocation>
</comment>
<feature type="compositionally biased region" description="Low complexity" evidence="6">
    <location>
        <begin position="1666"/>
        <end position="1676"/>
    </location>
</feature>
<protein>
    <recommendedName>
        <fullName evidence="13">Major sperm protein</fullName>
    </recommendedName>
</protein>
<dbReference type="SMART" id="SM00473">
    <property type="entry name" value="PAN_AP"/>
    <property type="match status" value="6"/>
</dbReference>
<feature type="compositionally biased region" description="Low complexity" evidence="6">
    <location>
        <begin position="1612"/>
        <end position="1624"/>
    </location>
</feature>
<feature type="transmembrane region" description="Helical" evidence="7">
    <location>
        <begin position="316"/>
        <end position="335"/>
    </location>
</feature>
<feature type="transmembrane region" description="Helical" evidence="7">
    <location>
        <begin position="417"/>
        <end position="438"/>
    </location>
</feature>
<feature type="region of interest" description="Disordered" evidence="6">
    <location>
        <begin position="1762"/>
        <end position="1783"/>
    </location>
</feature>
<dbReference type="PROSITE" id="PS50216">
    <property type="entry name" value="DHHC"/>
    <property type="match status" value="1"/>
</dbReference>
<dbReference type="InterPro" id="IPR001594">
    <property type="entry name" value="Palmitoyltrfase_DHHC"/>
</dbReference>
<feature type="compositionally biased region" description="Basic and acidic residues" evidence="6">
    <location>
        <begin position="1625"/>
        <end position="1643"/>
    </location>
</feature>
<dbReference type="Pfam" id="PF01529">
    <property type="entry name" value="DHHC"/>
    <property type="match status" value="1"/>
</dbReference>
<feature type="domain" description="ZP" evidence="10">
    <location>
        <begin position="1699"/>
        <end position="1987"/>
    </location>
</feature>
<feature type="transmembrane region" description="Helical" evidence="7">
    <location>
        <begin position="2066"/>
        <end position="2091"/>
    </location>
</feature>
<comment type="caution">
    <text evidence="11">The sequence shown here is derived from an EMBL/GenBank/DDBJ whole genome shotgun (WGS) entry which is preliminary data.</text>
</comment>
<evidence type="ECO:0000259" key="8">
    <source>
        <dbReference type="PROSITE" id="PS50202"/>
    </source>
</evidence>
<dbReference type="GO" id="GO:0042765">
    <property type="term" value="C:GPI-anchor transamidase complex"/>
    <property type="evidence" value="ECO:0007669"/>
    <property type="project" value="InterPro"/>
</dbReference>
<evidence type="ECO:0000256" key="4">
    <source>
        <dbReference type="ARBA" id="ARBA00023136"/>
    </source>
</evidence>
<dbReference type="SUPFAM" id="SSF57414">
    <property type="entry name" value="Hairpin loop containing domain-like"/>
    <property type="match status" value="5"/>
</dbReference>
<dbReference type="EMBL" id="JAUCMV010000001">
    <property type="protein sequence ID" value="KAK0425128.1"/>
    <property type="molecule type" value="Genomic_DNA"/>
</dbReference>
<keyword evidence="5" id="KW-1015">Disulfide bond</keyword>
<feature type="transmembrane region" description="Helical" evidence="7">
    <location>
        <begin position="288"/>
        <end position="310"/>
    </location>
</feature>
<dbReference type="Gene3D" id="2.60.40.10">
    <property type="entry name" value="Immunoglobulins"/>
    <property type="match status" value="1"/>
</dbReference>
<feature type="domain" description="Apple" evidence="9">
    <location>
        <begin position="1310"/>
        <end position="1400"/>
    </location>
</feature>
<keyword evidence="4 7" id="KW-0472">Membrane</keyword>
<evidence type="ECO:0000313" key="12">
    <source>
        <dbReference type="Proteomes" id="UP001175271"/>
    </source>
</evidence>
<accession>A0AA39IL65</accession>
<feature type="domain" description="Apple" evidence="9">
    <location>
        <begin position="1407"/>
        <end position="1493"/>
    </location>
</feature>
<evidence type="ECO:0000256" key="5">
    <source>
        <dbReference type="ARBA" id="ARBA00023157"/>
    </source>
</evidence>
<feature type="domain" description="MSP" evidence="8">
    <location>
        <begin position="7"/>
        <end position="128"/>
    </location>
</feature>
<dbReference type="PROSITE" id="PS50948">
    <property type="entry name" value="PAN"/>
    <property type="match status" value="6"/>
</dbReference>
<evidence type="ECO:0000256" key="6">
    <source>
        <dbReference type="SAM" id="MobiDB-lite"/>
    </source>
</evidence>